<dbReference type="AlphaFoldDB" id="A0A8J2M097"/>
<name>A0A8J2M097_9HEXA</name>
<gene>
    <name evidence="1" type="ORF">AFUS01_LOCUS41286</name>
</gene>
<proteinExistence type="predicted"/>
<keyword evidence="2" id="KW-1185">Reference proteome</keyword>
<organism evidence="1 2">
    <name type="scientific">Allacma fusca</name>
    <dbReference type="NCBI Taxonomy" id="39272"/>
    <lineage>
        <taxon>Eukaryota</taxon>
        <taxon>Metazoa</taxon>
        <taxon>Ecdysozoa</taxon>
        <taxon>Arthropoda</taxon>
        <taxon>Hexapoda</taxon>
        <taxon>Collembola</taxon>
        <taxon>Symphypleona</taxon>
        <taxon>Sminthuridae</taxon>
        <taxon>Allacma</taxon>
    </lineage>
</organism>
<comment type="caution">
    <text evidence="1">The sequence shown here is derived from an EMBL/GenBank/DDBJ whole genome shotgun (WGS) entry which is preliminary data.</text>
</comment>
<evidence type="ECO:0000313" key="1">
    <source>
        <dbReference type="EMBL" id="CAG7831545.1"/>
    </source>
</evidence>
<protein>
    <submittedName>
        <fullName evidence="1">Uncharacterized protein</fullName>
    </submittedName>
</protein>
<sequence>MIGFKIPRVSDPCNVVDRSKSYHPFGQVLMPELVGSTSLMVTGPQMIRKENYDHNLVSPVATVSTQTNNEEIAGSQDPEKKSYLLPKPQSLLTINPFKIRRMGKMSCHRCSGPHKVKFCAKPRLVKYPTKTYNPMNSDWQ</sequence>
<accession>A0A8J2M097</accession>
<reference evidence="1" key="1">
    <citation type="submission" date="2021-06" db="EMBL/GenBank/DDBJ databases">
        <authorList>
            <person name="Hodson N. C."/>
            <person name="Mongue J. A."/>
            <person name="Jaron S. K."/>
        </authorList>
    </citation>
    <scope>NUCLEOTIDE SEQUENCE</scope>
</reference>
<dbReference type="Proteomes" id="UP000708208">
    <property type="component" value="Unassembled WGS sequence"/>
</dbReference>
<evidence type="ECO:0000313" key="2">
    <source>
        <dbReference type="Proteomes" id="UP000708208"/>
    </source>
</evidence>
<dbReference type="EMBL" id="CAJVCH010560977">
    <property type="protein sequence ID" value="CAG7831545.1"/>
    <property type="molecule type" value="Genomic_DNA"/>
</dbReference>